<accession>A0ABY2WMM3</accession>
<dbReference type="EMBL" id="VCNI01000001">
    <property type="protein sequence ID" value="TMU56248.1"/>
    <property type="molecule type" value="Genomic_DNA"/>
</dbReference>
<evidence type="ECO:0000259" key="1">
    <source>
        <dbReference type="Pfam" id="PF13521"/>
    </source>
</evidence>
<proteinExistence type="predicted"/>
<keyword evidence="2" id="KW-0547">Nucleotide-binding</keyword>
<reference evidence="2 3" key="1">
    <citation type="submission" date="2019-05" db="EMBL/GenBank/DDBJ databases">
        <title>Flagellimonas sp. AsT0115, sp. nov., isolated from a marine red algae, Asparagopsis taxiformis.</title>
        <authorList>
            <person name="Kim J."/>
            <person name="Jeong S.E."/>
            <person name="Jeon C.O."/>
        </authorList>
    </citation>
    <scope>NUCLEOTIDE SEQUENCE [LARGE SCALE GENOMIC DNA]</scope>
    <source>
        <strain evidence="2 3">AsT0115</strain>
    </source>
</reference>
<gene>
    <name evidence="2" type="ORF">FGG15_01525</name>
</gene>
<protein>
    <submittedName>
        <fullName evidence="2">ATP-binding protein</fullName>
    </submittedName>
</protein>
<keyword evidence="3" id="KW-1185">Reference proteome</keyword>
<feature type="domain" description="NadR/Ttd14 AAA" evidence="1">
    <location>
        <begin position="5"/>
        <end position="176"/>
    </location>
</feature>
<dbReference type="Gene3D" id="3.40.50.300">
    <property type="entry name" value="P-loop containing nucleotide triphosphate hydrolases"/>
    <property type="match status" value="1"/>
</dbReference>
<dbReference type="InterPro" id="IPR027417">
    <property type="entry name" value="P-loop_NTPase"/>
</dbReference>
<organism evidence="2 3">
    <name type="scientific">Flagellimonas algicola</name>
    <dbReference type="NCBI Taxonomy" id="2583815"/>
    <lineage>
        <taxon>Bacteria</taxon>
        <taxon>Pseudomonadati</taxon>
        <taxon>Bacteroidota</taxon>
        <taxon>Flavobacteriia</taxon>
        <taxon>Flavobacteriales</taxon>
        <taxon>Flavobacteriaceae</taxon>
        <taxon>Flagellimonas</taxon>
    </lineage>
</organism>
<dbReference type="SUPFAM" id="SSF52540">
    <property type="entry name" value="P-loop containing nucleoside triphosphate hydrolases"/>
    <property type="match status" value="1"/>
</dbReference>
<sequence length="187" mass="21529">MKNHKVVITGAPGTGKTSIINGLENQGHHCFHEIIRDMTSNAKKEGLPDSFVSNPLVFVDDALQFNKDLLYGRTKHYIDSLDLNVPISFFDRGIPDVLAYMDFFDQTYDQEFTDACENHLYDAIFIVPPWKEIYISDNERLESYEEAEKIHDALMETYMRFGYNPTLVPKDPVNARVDFILDNLKSI</sequence>
<keyword evidence="2" id="KW-0067">ATP-binding</keyword>
<evidence type="ECO:0000313" key="2">
    <source>
        <dbReference type="EMBL" id="TMU56248.1"/>
    </source>
</evidence>
<dbReference type="RefSeq" id="WP_138832500.1">
    <property type="nucleotide sequence ID" value="NZ_VCNI01000001.1"/>
</dbReference>
<name>A0ABY2WMM3_9FLAO</name>
<dbReference type="Pfam" id="PF13521">
    <property type="entry name" value="AAA_28"/>
    <property type="match status" value="1"/>
</dbReference>
<dbReference type="InterPro" id="IPR038727">
    <property type="entry name" value="NadR/Ttd14_AAA_dom"/>
</dbReference>
<comment type="caution">
    <text evidence="2">The sequence shown here is derived from an EMBL/GenBank/DDBJ whole genome shotgun (WGS) entry which is preliminary data.</text>
</comment>
<dbReference type="Proteomes" id="UP000751614">
    <property type="component" value="Unassembled WGS sequence"/>
</dbReference>
<dbReference type="GO" id="GO:0005524">
    <property type="term" value="F:ATP binding"/>
    <property type="evidence" value="ECO:0007669"/>
    <property type="project" value="UniProtKB-KW"/>
</dbReference>
<evidence type="ECO:0000313" key="3">
    <source>
        <dbReference type="Proteomes" id="UP000751614"/>
    </source>
</evidence>